<gene>
    <name evidence="2" type="ORF">AX774_g3035</name>
</gene>
<dbReference type="InterPro" id="IPR047108">
    <property type="entry name" value="Plk4-like_POLO_box_2_sf"/>
</dbReference>
<proteinExistence type="predicted"/>
<organism evidence="2 3">
    <name type="scientific">Zancudomyces culisetae</name>
    <name type="common">Gut fungus</name>
    <name type="synonym">Smittium culisetae</name>
    <dbReference type="NCBI Taxonomy" id="1213189"/>
    <lineage>
        <taxon>Eukaryota</taxon>
        <taxon>Fungi</taxon>
        <taxon>Fungi incertae sedis</taxon>
        <taxon>Zoopagomycota</taxon>
        <taxon>Kickxellomycotina</taxon>
        <taxon>Harpellomycetes</taxon>
        <taxon>Harpellales</taxon>
        <taxon>Legeriomycetaceae</taxon>
        <taxon>Zancudomyces</taxon>
    </lineage>
</organism>
<reference evidence="3" key="1">
    <citation type="submission" date="2017-01" db="EMBL/GenBank/DDBJ databases">
        <authorList>
            <person name="Wang Y."/>
            <person name="White M."/>
            <person name="Kvist S."/>
            <person name="Moncalvo J.-M."/>
        </authorList>
    </citation>
    <scope>NUCLEOTIDE SEQUENCE [LARGE SCALE GENOMIC DNA]</scope>
    <source>
        <strain evidence="3">COL-18-3</strain>
    </source>
</reference>
<comment type="caution">
    <text evidence="2">The sequence shown here is derived from an EMBL/GenBank/DDBJ whole genome shotgun (WGS) entry which is preliminary data.</text>
</comment>
<evidence type="ECO:0000313" key="2">
    <source>
        <dbReference type="EMBL" id="OMH83449.1"/>
    </source>
</evidence>
<dbReference type="AlphaFoldDB" id="A0A1R1PR77"/>
<dbReference type="Pfam" id="PF18409">
    <property type="entry name" value="Plk4_PB2"/>
    <property type="match status" value="1"/>
</dbReference>
<dbReference type="InterPro" id="IPR036947">
    <property type="entry name" value="POLO_box_dom_sf"/>
</dbReference>
<accession>A0A1R1PR77</accession>
<dbReference type="GO" id="GO:0016301">
    <property type="term" value="F:kinase activity"/>
    <property type="evidence" value="ECO:0007669"/>
    <property type="project" value="UniProtKB-KW"/>
</dbReference>
<dbReference type="Gene3D" id="3.30.1120.30">
    <property type="entry name" value="POLO box domain"/>
    <property type="match status" value="1"/>
</dbReference>
<protein>
    <submittedName>
        <fullName evidence="2">Serine/threonine-protein kinase PLK4</fullName>
    </submittedName>
</protein>
<dbReference type="EMBL" id="LSSK01000405">
    <property type="protein sequence ID" value="OMH83449.1"/>
    <property type="molecule type" value="Genomic_DNA"/>
</dbReference>
<sequence length="326" mass="36280">MRLGYSYINSATTERQVRYVYRFVELVLSKTSKIVVKSSKAKAMFMMNEPVADLVVDFFNKIKVTYSATKKILEIKIPSTSDLPDELHRLPLSASSSSLSGTKSLKFPENVPSKLSAVVAHVKKLYSICQSVENIALGFEQKTDPRCYDYTGSVTYPIVVSSNVNLDTFVPPSLSKKLLSAFSKPITSTSLSASNSTFTVNGHHSSYKPEIPSFPHKAVSLSNINGARSIVDKESDKRYNYCHIPKIGWCIAHSLPPNLSSVDDDRYLFTILFNDGSRLQVDSATDIIVYHDPDNHCTTAKMGLELPSFMKSRLKQLPLFLNVLGF</sequence>
<dbReference type="InterPro" id="IPR033698">
    <property type="entry name" value="POLO_box_Plk4_2"/>
</dbReference>
<feature type="domain" description="Cryptic POLO box 2 (CPB2)" evidence="1">
    <location>
        <begin position="31"/>
        <end position="163"/>
    </location>
</feature>
<dbReference type="OrthoDB" id="408964at2759"/>
<dbReference type="Proteomes" id="UP000188320">
    <property type="component" value="Unassembled WGS sequence"/>
</dbReference>
<keyword evidence="2" id="KW-0808">Transferase</keyword>
<evidence type="ECO:0000313" key="3">
    <source>
        <dbReference type="Proteomes" id="UP000188320"/>
    </source>
</evidence>
<dbReference type="SUPFAM" id="SSF82615">
    <property type="entry name" value="Polo-box domain"/>
    <property type="match status" value="1"/>
</dbReference>
<dbReference type="Gene3D" id="3.30.1120.130">
    <property type="match status" value="1"/>
</dbReference>
<evidence type="ECO:0000259" key="1">
    <source>
        <dbReference type="PROSITE" id="PS51985"/>
    </source>
</evidence>
<dbReference type="PROSITE" id="PS51985">
    <property type="entry name" value="CPB2"/>
    <property type="match status" value="1"/>
</dbReference>
<name>A0A1R1PR77_ZANCU</name>
<keyword evidence="3" id="KW-1185">Reference proteome</keyword>
<keyword evidence="2" id="KW-0418">Kinase</keyword>